<organism evidence="1 2">
    <name type="scientific">Rasamsonia emersonii (strain ATCC 16479 / CBS 393.64 / IMI 116815)</name>
    <dbReference type="NCBI Taxonomy" id="1408163"/>
    <lineage>
        <taxon>Eukaryota</taxon>
        <taxon>Fungi</taxon>
        <taxon>Dikarya</taxon>
        <taxon>Ascomycota</taxon>
        <taxon>Pezizomycotina</taxon>
        <taxon>Eurotiomycetes</taxon>
        <taxon>Eurotiomycetidae</taxon>
        <taxon>Eurotiales</taxon>
        <taxon>Trichocomaceae</taxon>
        <taxon>Rasamsonia</taxon>
    </lineage>
</organism>
<keyword evidence="2" id="KW-1185">Reference proteome</keyword>
<name>A0A0F4YPL8_RASE3</name>
<proteinExistence type="predicted"/>
<sequence length="123" mass="14292">MTRLTFRGPELRPSAEYWPECRGRHNGRMRAFARQCRRAELKGTARLSQVIPVITMSHLQYYAYEVQGVLKRQRFRYEKPFALDTGLNALGNVNKELSGTGNKNMVSKGYVTQSERLRVRIEQ</sequence>
<dbReference type="GeneID" id="25318747"/>
<evidence type="ECO:0000313" key="2">
    <source>
        <dbReference type="Proteomes" id="UP000053958"/>
    </source>
</evidence>
<dbReference type="RefSeq" id="XP_013326200.1">
    <property type="nucleotide sequence ID" value="XM_013470746.1"/>
</dbReference>
<evidence type="ECO:0000313" key="1">
    <source>
        <dbReference type="EMBL" id="KKA19588.1"/>
    </source>
</evidence>
<dbReference type="EMBL" id="LASV01000336">
    <property type="protein sequence ID" value="KKA19588.1"/>
    <property type="molecule type" value="Genomic_DNA"/>
</dbReference>
<dbReference type="AlphaFoldDB" id="A0A0F4YPL8"/>
<protein>
    <submittedName>
        <fullName evidence="1">Uncharacterized protein</fullName>
    </submittedName>
</protein>
<dbReference type="OrthoDB" id="309640at2759"/>
<comment type="caution">
    <text evidence="1">The sequence shown here is derived from an EMBL/GenBank/DDBJ whole genome shotgun (WGS) entry which is preliminary data.</text>
</comment>
<dbReference type="Proteomes" id="UP000053958">
    <property type="component" value="Unassembled WGS sequence"/>
</dbReference>
<reference evidence="1 2" key="1">
    <citation type="submission" date="2015-04" db="EMBL/GenBank/DDBJ databases">
        <authorList>
            <person name="Heijne W.H."/>
            <person name="Fedorova N.D."/>
            <person name="Nierman W.C."/>
            <person name="Vollebregt A.W."/>
            <person name="Zhao Z."/>
            <person name="Wu L."/>
            <person name="Kumar M."/>
            <person name="Stam H."/>
            <person name="van den Berg M.A."/>
            <person name="Pel H.J."/>
        </authorList>
    </citation>
    <scope>NUCLEOTIDE SEQUENCE [LARGE SCALE GENOMIC DNA]</scope>
    <source>
        <strain evidence="1 2">CBS 393.64</strain>
    </source>
</reference>
<gene>
    <name evidence="1" type="ORF">T310_6445</name>
</gene>
<accession>A0A0F4YPL8</accession>